<dbReference type="EMBL" id="CAJJDM010000133">
    <property type="protein sequence ID" value="CAD8106462.1"/>
    <property type="molecule type" value="Genomic_DNA"/>
</dbReference>
<keyword evidence="1" id="KW-1133">Transmembrane helix</keyword>
<accession>A0A8S1PTT3</accession>
<proteinExistence type="predicted"/>
<dbReference type="AlphaFoldDB" id="A0A8S1PTT3"/>
<feature type="transmembrane region" description="Helical" evidence="1">
    <location>
        <begin position="39"/>
        <end position="56"/>
    </location>
</feature>
<dbReference type="Proteomes" id="UP000688137">
    <property type="component" value="Unassembled WGS sequence"/>
</dbReference>
<gene>
    <name evidence="2" type="ORF">PPRIM_AZ9-3.1.T1300133</name>
</gene>
<keyword evidence="3" id="KW-1185">Reference proteome</keyword>
<sequence length="59" mass="6841">MNIIFVFQQNTISICNYPKINQNCPSDKISILMEVKKDIFIITLIFLIVDIIRILLASK</sequence>
<evidence type="ECO:0000256" key="1">
    <source>
        <dbReference type="SAM" id="Phobius"/>
    </source>
</evidence>
<protein>
    <submittedName>
        <fullName evidence="2">Uncharacterized protein</fullName>
    </submittedName>
</protein>
<evidence type="ECO:0000313" key="3">
    <source>
        <dbReference type="Proteomes" id="UP000688137"/>
    </source>
</evidence>
<comment type="caution">
    <text evidence="2">The sequence shown here is derived from an EMBL/GenBank/DDBJ whole genome shotgun (WGS) entry which is preliminary data.</text>
</comment>
<reference evidence="2" key="1">
    <citation type="submission" date="2021-01" db="EMBL/GenBank/DDBJ databases">
        <authorList>
            <consortium name="Genoscope - CEA"/>
            <person name="William W."/>
        </authorList>
    </citation>
    <scope>NUCLEOTIDE SEQUENCE</scope>
</reference>
<name>A0A8S1PTT3_PARPR</name>
<organism evidence="2 3">
    <name type="scientific">Paramecium primaurelia</name>
    <dbReference type="NCBI Taxonomy" id="5886"/>
    <lineage>
        <taxon>Eukaryota</taxon>
        <taxon>Sar</taxon>
        <taxon>Alveolata</taxon>
        <taxon>Ciliophora</taxon>
        <taxon>Intramacronucleata</taxon>
        <taxon>Oligohymenophorea</taxon>
        <taxon>Peniculida</taxon>
        <taxon>Parameciidae</taxon>
        <taxon>Paramecium</taxon>
    </lineage>
</organism>
<keyword evidence="1" id="KW-0812">Transmembrane</keyword>
<evidence type="ECO:0000313" key="2">
    <source>
        <dbReference type="EMBL" id="CAD8106462.1"/>
    </source>
</evidence>
<keyword evidence="1" id="KW-0472">Membrane</keyword>